<feature type="domain" description="HipA-like kinase" evidence="1">
    <location>
        <begin position="23"/>
        <end position="168"/>
    </location>
</feature>
<protein>
    <recommendedName>
        <fullName evidence="1">HipA-like kinase domain-containing protein</fullName>
    </recommendedName>
</protein>
<keyword evidence="3" id="KW-1185">Reference proteome</keyword>
<reference evidence="2" key="1">
    <citation type="submission" date="2022-03" db="EMBL/GenBank/DDBJ databases">
        <title>De novo assembled genomes of Belliella spp. (Cyclobacteriaceae) strains.</title>
        <authorList>
            <person name="Szabo A."/>
            <person name="Korponai K."/>
            <person name="Felfoldi T."/>
        </authorList>
    </citation>
    <scope>NUCLEOTIDE SEQUENCE</scope>
    <source>
        <strain evidence="2">DSM 111903</strain>
    </source>
</reference>
<accession>A0ABS9VDD9</accession>
<name>A0ABS9VDD9_9BACT</name>
<evidence type="ECO:0000313" key="2">
    <source>
        <dbReference type="EMBL" id="MCH7414453.1"/>
    </source>
</evidence>
<dbReference type="Pfam" id="PF20613">
    <property type="entry name" value="HipA_2"/>
    <property type="match status" value="1"/>
</dbReference>
<proteinExistence type="predicted"/>
<evidence type="ECO:0000259" key="1">
    <source>
        <dbReference type="Pfam" id="PF20613"/>
    </source>
</evidence>
<dbReference type="InterPro" id="IPR046748">
    <property type="entry name" value="HipA_2"/>
</dbReference>
<sequence>MIPIVKTITFIEELIHQNSAPVKFLCDDFNTYYCKSTLNDSGHDFLVYEIIGNRLANYFEIASPEIAFVQFNTEAMGSYFFQRNFNVENEDILFGSKYIGINDHLDKTGKFTIKNSKEFSKLSNPADLLKIAIMDIHLNNSDRNEENFNLLFQTKKRSYYAIDHAAIFGGPAMKGRFTPRGEPSLGQKLLSSYLLKNVLKFISFEKVEEIVENYFSKCNDALVQEVREVFDSLPNTWEIDLGLEDRILEYVLNNTRLNLLELLIKDRIYEIKKKK</sequence>
<gene>
    <name evidence="2" type="ORF">MM213_13220</name>
</gene>
<organism evidence="2 3">
    <name type="scientific">Belliella alkalica</name>
    <dbReference type="NCBI Taxonomy" id="1730871"/>
    <lineage>
        <taxon>Bacteria</taxon>
        <taxon>Pseudomonadati</taxon>
        <taxon>Bacteroidota</taxon>
        <taxon>Cytophagia</taxon>
        <taxon>Cytophagales</taxon>
        <taxon>Cyclobacteriaceae</taxon>
        <taxon>Belliella</taxon>
    </lineage>
</organism>
<evidence type="ECO:0000313" key="3">
    <source>
        <dbReference type="Proteomes" id="UP001165430"/>
    </source>
</evidence>
<dbReference type="Proteomes" id="UP001165430">
    <property type="component" value="Unassembled WGS sequence"/>
</dbReference>
<dbReference type="RefSeq" id="WP_241412908.1">
    <property type="nucleotide sequence ID" value="NZ_JAKZGO010000010.1"/>
</dbReference>
<dbReference type="EMBL" id="JAKZGO010000010">
    <property type="protein sequence ID" value="MCH7414453.1"/>
    <property type="molecule type" value="Genomic_DNA"/>
</dbReference>
<comment type="caution">
    <text evidence="2">The sequence shown here is derived from an EMBL/GenBank/DDBJ whole genome shotgun (WGS) entry which is preliminary data.</text>
</comment>